<gene>
    <name evidence="4" type="ORF">EJC51_13370</name>
</gene>
<dbReference type="PANTHER" id="PTHR43800">
    <property type="entry name" value="PEPTIDYL-LYSINE N-ACETYLTRANSFERASE YJAB"/>
    <property type="match status" value="1"/>
</dbReference>
<evidence type="ECO:0000259" key="3">
    <source>
        <dbReference type="PROSITE" id="PS51186"/>
    </source>
</evidence>
<dbReference type="PROSITE" id="PS51186">
    <property type="entry name" value="GNAT"/>
    <property type="match status" value="1"/>
</dbReference>
<dbReference type="RefSeq" id="WP_126271280.1">
    <property type="nucleotide sequence ID" value="NZ_CP034463.1"/>
</dbReference>
<accession>A0A3Q9C1E1</accession>
<organism evidence="4 5">
    <name type="scientific">Streptomyces aquilus</name>
    <dbReference type="NCBI Taxonomy" id="2548456"/>
    <lineage>
        <taxon>Bacteria</taxon>
        <taxon>Bacillati</taxon>
        <taxon>Actinomycetota</taxon>
        <taxon>Actinomycetes</taxon>
        <taxon>Kitasatosporales</taxon>
        <taxon>Streptomycetaceae</taxon>
        <taxon>Streptomyces</taxon>
    </lineage>
</organism>
<dbReference type="Proteomes" id="UP000280197">
    <property type="component" value="Chromosome"/>
</dbReference>
<sequence length="163" mass="18364">MNDDAPGVTIRRATPADAAAAADVWLRSFDAALPTVVRPRSDDEVRDYIRDVVVPLRETWVAETTDAGQREVAGVREIVGIMVLNGDLLSQLYLAPDRRGQGIGDRFVALAKERSPQGLQLWTFQVNKPAHRFYERHGFVAVEHTDGRGNEEREPDVRYVWRP</sequence>
<keyword evidence="2" id="KW-0012">Acyltransferase</keyword>
<feature type="domain" description="N-acetyltransferase" evidence="3">
    <location>
        <begin position="8"/>
        <end position="163"/>
    </location>
</feature>
<dbReference type="AlphaFoldDB" id="A0A3Q9C1E1"/>
<protein>
    <submittedName>
        <fullName evidence="4">GNAT family N-acetyltransferase</fullName>
    </submittedName>
</protein>
<dbReference type="KEGG" id="saqu:EJC51_13370"/>
<dbReference type="InterPro" id="IPR016181">
    <property type="entry name" value="Acyl_CoA_acyltransferase"/>
</dbReference>
<dbReference type="EMBL" id="CP034463">
    <property type="protein sequence ID" value="AZP17018.1"/>
    <property type="molecule type" value="Genomic_DNA"/>
</dbReference>
<evidence type="ECO:0000313" key="4">
    <source>
        <dbReference type="EMBL" id="AZP17018.1"/>
    </source>
</evidence>
<reference evidence="4 5" key="1">
    <citation type="submission" date="2018-12" db="EMBL/GenBank/DDBJ databases">
        <authorList>
            <person name="Li K."/>
        </authorList>
    </citation>
    <scope>NUCLEOTIDE SEQUENCE [LARGE SCALE GENOMIC DNA]</scope>
    <source>
        <strain evidence="5">CR22</strain>
    </source>
</reference>
<evidence type="ECO:0000256" key="2">
    <source>
        <dbReference type="ARBA" id="ARBA00023315"/>
    </source>
</evidence>
<dbReference type="PANTHER" id="PTHR43800:SF1">
    <property type="entry name" value="PEPTIDYL-LYSINE N-ACETYLTRANSFERASE YJAB"/>
    <property type="match status" value="1"/>
</dbReference>
<dbReference type="SUPFAM" id="SSF55729">
    <property type="entry name" value="Acyl-CoA N-acyltransferases (Nat)"/>
    <property type="match status" value="1"/>
</dbReference>
<dbReference type="GO" id="GO:0016747">
    <property type="term" value="F:acyltransferase activity, transferring groups other than amino-acyl groups"/>
    <property type="evidence" value="ECO:0007669"/>
    <property type="project" value="InterPro"/>
</dbReference>
<evidence type="ECO:0000256" key="1">
    <source>
        <dbReference type="ARBA" id="ARBA00022679"/>
    </source>
</evidence>
<dbReference type="Gene3D" id="3.40.630.30">
    <property type="match status" value="1"/>
</dbReference>
<keyword evidence="1 4" id="KW-0808">Transferase</keyword>
<keyword evidence="5" id="KW-1185">Reference proteome</keyword>
<dbReference type="InterPro" id="IPR000182">
    <property type="entry name" value="GNAT_dom"/>
</dbReference>
<name>A0A3Q9C1E1_9ACTN</name>
<evidence type="ECO:0000313" key="5">
    <source>
        <dbReference type="Proteomes" id="UP000280197"/>
    </source>
</evidence>
<dbReference type="Pfam" id="PF13508">
    <property type="entry name" value="Acetyltransf_7"/>
    <property type="match status" value="1"/>
</dbReference>
<proteinExistence type="predicted"/>